<keyword evidence="3" id="KW-1185">Reference proteome</keyword>
<evidence type="ECO:0000313" key="3">
    <source>
        <dbReference type="Proteomes" id="UP000826195"/>
    </source>
</evidence>
<comment type="caution">
    <text evidence="2">The sequence shown here is derived from an EMBL/GenBank/DDBJ whole genome shotgun (WGS) entry which is preliminary data.</text>
</comment>
<evidence type="ECO:0000256" key="1">
    <source>
        <dbReference type="SAM" id="MobiDB-lite"/>
    </source>
</evidence>
<reference evidence="2 3" key="1">
    <citation type="journal article" date="2021" name="J. Hered.">
        <title>A chromosome-level genome assembly of the parasitoid wasp, Cotesia glomerata (Hymenoptera: Braconidae).</title>
        <authorList>
            <person name="Pinto B.J."/>
            <person name="Weis J.J."/>
            <person name="Gamble T."/>
            <person name="Ode P.J."/>
            <person name="Paul R."/>
            <person name="Zaspel J.M."/>
        </authorList>
    </citation>
    <scope>NUCLEOTIDE SEQUENCE [LARGE SCALE GENOMIC DNA]</scope>
    <source>
        <strain evidence="2">CgM1</strain>
    </source>
</reference>
<dbReference type="AlphaFoldDB" id="A0AAV7HUK9"/>
<gene>
    <name evidence="2" type="ORF">KQX54_003897</name>
</gene>
<proteinExistence type="predicted"/>
<feature type="region of interest" description="Disordered" evidence="1">
    <location>
        <begin position="91"/>
        <end position="116"/>
    </location>
</feature>
<name>A0AAV7HUK9_COTGL</name>
<dbReference type="EMBL" id="JAHXZJ010001864">
    <property type="protein sequence ID" value="KAH0548884.1"/>
    <property type="molecule type" value="Genomic_DNA"/>
</dbReference>
<accession>A0AAV7HUK9</accession>
<feature type="compositionally biased region" description="Basic and acidic residues" evidence="1">
    <location>
        <begin position="98"/>
        <end position="116"/>
    </location>
</feature>
<evidence type="ECO:0000313" key="2">
    <source>
        <dbReference type="EMBL" id="KAH0548884.1"/>
    </source>
</evidence>
<organism evidence="2 3">
    <name type="scientific">Cotesia glomerata</name>
    <name type="common">Lepidopteran parasitic wasp</name>
    <name type="synonym">Apanteles glomeratus</name>
    <dbReference type="NCBI Taxonomy" id="32391"/>
    <lineage>
        <taxon>Eukaryota</taxon>
        <taxon>Metazoa</taxon>
        <taxon>Ecdysozoa</taxon>
        <taxon>Arthropoda</taxon>
        <taxon>Hexapoda</taxon>
        <taxon>Insecta</taxon>
        <taxon>Pterygota</taxon>
        <taxon>Neoptera</taxon>
        <taxon>Endopterygota</taxon>
        <taxon>Hymenoptera</taxon>
        <taxon>Apocrita</taxon>
        <taxon>Ichneumonoidea</taxon>
        <taxon>Braconidae</taxon>
        <taxon>Microgastrinae</taxon>
        <taxon>Cotesia</taxon>
    </lineage>
</organism>
<dbReference type="Proteomes" id="UP000826195">
    <property type="component" value="Unassembled WGS sequence"/>
</dbReference>
<protein>
    <submittedName>
        <fullName evidence="2">Uncharacterized protein</fullName>
    </submittedName>
</protein>
<sequence length="116" mass="12688">MLCSAMQRKRKLEATKVTDTRSVESEHSVVTHKCTLDPHPQLTEILYARKCQGLKQAAGGTMCDANDTACCNNTKESKISKAAHALGYSMRSTPGRPGCHDPFHEHGHVKPDTGLK</sequence>